<evidence type="ECO:0000259" key="5">
    <source>
        <dbReference type="Pfam" id="PF02836"/>
    </source>
</evidence>
<dbReference type="Proteomes" id="UP000241346">
    <property type="component" value="Unassembled WGS sequence"/>
</dbReference>
<reference evidence="7 8" key="1">
    <citation type="submission" date="2018-03" db="EMBL/GenBank/DDBJ databases">
        <title>Whole genome sequencing of Histamine producing bacteria.</title>
        <authorList>
            <person name="Butler K."/>
        </authorList>
    </citation>
    <scope>NUCLEOTIDE SEQUENCE [LARGE SCALE GENOMIC DNA]</scope>
    <source>
        <strain evidence="7 8">DSM 19138</strain>
    </source>
</reference>
<dbReference type="Gene3D" id="2.60.40.10">
    <property type="entry name" value="Immunoglobulins"/>
    <property type="match status" value="2"/>
</dbReference>
<evidence type="ECO:0000259" key="6">
    <source>
        <dbReference type="Pfam" id="PF02837"/>
    </source>
</evidence>
<dbReference type="InterPro" id="IPR006103">
    <property type="entry name" value="Glyco_hydro_2_cat"/>
</dbReference>
<keyword evidence="2" id="KW-0378">Hydrolase</keyword>
<dbReference type="SUPFAM" id="SSF51445">
    <property type="entry name" value="(Trans)glycosidases"/>
    <property type="match status" value="1"/>
</dbReference>
<dbReference type="InterPro" id="IPR051913">
    <property type="entry name" value="GH2_Domain-Containing"/>
</dbReference>
<evidence type="ECO:0000313" key="8">
    <source>
        <dbReference type="Proteomes" id="UP000241346"/>
    </source>
</evidence>
<proteinExistence type="inferred from homology"/>
<dbReference type="InterPro" id="IPR006102">
    <property type="entry name" value="Ig-like_GH2"/>
</dbReference>
<dbReference type="SUPFAM" id="SSF49303">
    <property type="entry name" value="beta-Galactosidase/glucuronidase domain"/>
    <property type="match status" value="1"/>
</dbReference>
<dbReference type="PRINTS" id="PR00132">
    <property type="entry name" value="GLHYDRLASE2"/>
</dbReference>
<evidence type="ECO:0000256" key="1">
    <source>
        <dbReference type="ARBA" id="ARBA00007401"/>
    </source>
</evidence>
<dbReference type="InterPro" id="IPR013783">
    <property type="entry name" value="Ig-like_fold"/>
</dbReference>
<dbReference type="Pfam" id="PF00703">
    <property type="entry name" value="Glyco_hydro_2"/>
    <property type="match status" value="1"/>
</dbReference>
<evidence type="ECO:0000313" key="7">
    <source>
        <dbReference type="EMBL" id="PSW12315.1"/>
    </source>
</evidence>
<dbReference type="InterPro" id="IPR006101">
    <property type="entry name" value="Glyco_hydro_2"/>
</dbReference>
<feature type="domain" description="Glycosyl hydrolases family 2 sugar binding" evidence="6">
    <location>
        <begin position="68"/>
        <end position="164"/>
    </location>
</feature>
<comment type="similarity">
    <text evidence="1">Belongs to the glycosyl hydrolase 2 family.</text>
</comment>
<dbReference type="Pfam" id="PF02836">
    <property type="entry name" value="Glyco_hydro_2_C"/>
    <property type="match status" value="1"/>
</dbReference>
<dbReference type="GO" id="GO:0004553">
    <property type="term" value="F:hydrolase activity, hydrolyzing O-glycosyl compounds"/>
    <property type="evidence" value="ECO:0007669"/>
    <property type="project" value="InterPro"/>
</dbReference>
<name>A0A2T3NDP2_9GAMM</name>
<comment type="caution">
    <text evidence="7">The sequence shown here is derived from an EMBL/GenBank/DDBJ whole genome shotgun (WGS) entry which is preliminary data.</text>
</comment>
<dbReference type="InterPro" id="IPR036156">
    <property type="entry name" value="Beta-gal/glucu_dom_sf"/>
</dbReference>
<organism evidence="7 8">
    <name type="scientific">Photobacterium rosenbergii</name>
    <dbReference type="NCBI Taxonomy" id="294936"/>
    <lineage>
        <taxon>Bacteria</taxon>
        <taxon>Pseudomonadati</taxon>
        <taxon>Pseudomonadota</taxon>
        <taxon>Gammaproteobacteria</taxon>
        <taxon>Vibrionales</taxon>
        <taxon>Vibrionaceae</taxon>
        <taxon>Photobacterium</taxon>
    </lineage>
</organism>
<dbReference type="InterPro" id="IPR006104">
    <property type="entry name" value="Glyco_hydro_2_N"/>
</dbReference>
<accession>A0A2T3NDP2</accession>
<gene>
    <name evidence="7" type="ORF">C9J01_14165</name>
</gene>
<dbReference type="PANTHER" id="PTHR42732">
    <property type="entry name" value="BETA-GALACTOSIDASE"/>
    <property type="match status" value="1"/>
</dbReference>
<evidence type="ECO:0000256" key="3">
    <source>
        <dbReference type="ARBA" id="ARBA00023295"/>
    </source>
</evidence>
<evidence type="ECO:0000256" key="2">
    <source>
        <dbReference type="ARBA" id="ARBA00022801"/>
    </source>
</evidence>
<feature type="domain" description="Glycoside hydrolase family 2 immunoglobulin-like beta-sandwich" evidence="4">
    <location>
        <begin position="182"/>
        <end position="279"/>
    </location>
</feature>
<dbReference type="Pfam" id="PF02837">
    <property type="entry name" value="Glyco_hydro_2_N"/>
    <property type="match status" value="1"/>
</dbReference>
<dbReference type="EMBL" id="PYMB01000005">
    <property type="protein sequence ID" value="PSW12315.1"/>
    <property type="molecule type" value="Genomic_DNA"/>
</dbReference>
<dbReference type="GO" id="GO:0005975">
    <property type="term" value="P:carbohydrate metabolic process"/>
    <property type="evidence" value="ECO:0007669"/>
    <property type="project" value="InterPro"/>
</dbReference>
<sequence>MKRKEQTRISERNVSKRVSLNSDWHFTKQPLALNDVQGLNIEQLEPVQIPHCWNAVDGQTGGDNYHRGLCWYKKTIEIDAIEAGKSYYLEVGAANSVANAYLNGEHLGEHRGGYSRFRFDVTNLLTEGSNELVISVDNSHIEDVYPLFADFTFYGGIYRDVNLVIAEDVHFDMMDMGSSGVYVSQREVSEAEAKVEVKALVTNNSQETATLHVQFVDRQDQVVAEGEADVSGNSATVSLAIDTPHLWQATKDPYLYECRVRLMADGDTKDSINIATGLRYFEFNGSDGFVLNGKKTKLRGVSRHQDREAVGNALTEQHQIQDMALIKEVGANSIRLAHYQHSDFFYDLCDEAGMVVWAEPPNISRTSKTDLTGANAKDQMRELIRQAYNHSSIVLWGVQNEVGMFPDERPLLDIVEEMHAVVREEDTTRLTTQAQVMVITEDDPANFATDTVAFNQYHGWYLGDTSGYEDFIQAFRKANPNGCLGYSEYGAEGIIHWHSDEPKVKDYSEEYHAKYHEEVLATFNRHDCVWGSYVWNFFDFGSDMRDEGGVKGRNNKGLVTFDRAIKKDAFFFYKSVWSAEPVVHIASKRFKDRHLDTIKVKVYCNQEGLTLTNNGKAIPMLKREGTNGKTIHWFELELEAGYNNVVASAGGIVDSAQFRKVSEPNPAYQLSESDSGNMIDEMLNFGDGGDNVKNWFTDATEGAAVPDLVFPDGYLSIKDKVCDILAYPEGKAIMEELFQPLLEHEKAQMMFGMPFKFIIDFKPDAFPKQLVHHLNSRLNEVKKEAELA</sequence>
<dbReference type="PANTHER" id="PTHR42732:SF1">
    <property type="entry name" value="BETA-MANNOSIDASE"/>
    <property type="match status" value="1"/>
</dbReference>
<dbReference type="SUPFAM" id="SSF49785">
    <property type="entry name" value="Galactose-binding domain-like"/>
    <property type="match status" value="1"/>
</dbReference>
<dbReference type="Gene3D" id="2.60.120.260">
    <property type="entry name" value="Galactose-binding domain-like"/>
    <property type="match status" value="1"/>
</dbReference>
<evidence type="ECO:0000259" key="4">
    <source>
        <dbReference type="Pfam" id="PF00703"/>
    </source>
</evidence>
<feature type="domain" description="Glycoside hydrolase family 2 catalytic" evidence="5">
    <location>
        <begin position="288"/>
        <end position="577"/>
    </location>
</feature>
<protein>
    <submittedName>
        <fullName evidence="7">Beta-galactosidase</fullName>
    </submittedName>
</protein>
<keyword evidence="3" id="KW-0326">Glycosidase</keyword>
<dbReference type="InterPro" id="IPR008979">
    <property type="entry name" value="Galactose-bd-like_sf"/>
</dbReference>
<dbReference type="AlphaFoldDB" id="A0A2T3NDP2"/>
<dbReference type="Gene3D" id="3.20.20.80">
    <property type="entry name" value="Glycosidases"/>
    <property type="match status" value="1"/>
</dbReference>
<dbReference type="InterPro" id="IPR017853">
    <property type="entry name" value="GH"/>
</dbReference>